<evidence type="ECO:0000256" key="2">
    <source>
        <dbReference type="ARBA" id="ARBA00012438"/>
    </source>
</evidence>
<keyword evidence="7" id="KW-0067">ATP-binding</keyword>
<feature type="transmembrane region" description="Helical" evidence="10">
    <location>
        <begin position="154"/>
        <end position="172"/>
    </location>
</feature>
<feature type="transmembrane region" description="Helical" evidence="10">
    <location>
        <begin position="178"/>
        <end position="198"/>
    </location>
</feature>
<evidence type="ECO:0000256" key="7">
    <source>
        <dbReference type="ARBA" id="ARBA00022840"/>
    </source>
</evidence>
<feature type="domain" description="Signal transduction histidine kinase subgroup 3 dimerisation and phosphoacceptor" evidence="11">
    <location>
        <begin position="231"/>
        <end position="295"/>
    </location>
</feature>
<dbReference type="PANTHER" id="PTHR24421:SF10">
    <property type="entry name" value="NITRATE_NITRITE SENSOR PROTEIN NARQ"/>
    <property type="match status" value="1"/>
</dbReference>
<dbReference type="InterPro" id="IPR050482">
    <property type="entry name" value="Sensor_HK_TwoCompSys"/>
</dbReference>
<keyword evidence="9" id="KW-0175">Coiled coil</keyword>
<dbReference type="CDD" id="cd16917">
    <property type="entry name" value="HATPase_UhpB-NarQ-NarX-like"/>
    <property type="match status" value="1"/>
</dbReference>
<keyword evidence="10" id="KW-0472">Membrane</keyword>
<evidence type="ECO:0000256" key="4">
    <source>
        <dbReference type="ARBA" id="ARBA00022679"/>
    </source>
</evidence>
<feature type="coiled-coil region" evidence="9">
    <location>
        <begin position="206"/>
        <end position="233"/>
    </location>
</feature>
<accession>A0ABV3H5E1</accession>
<dbReference type="EMBL" id="JBFARM010000005">
    <property type="protein sequence ID" value="MEV4287748.1"/>
    <property type="molecule type" value="Genomic_DNA"/>
</dbReference>
<gene>
    <name evidence="12" type="ORF">AB0K40_19750</name>
</gene>
<evidence type="ECO:0000256" key="3">
    <source>
        <dbReference type="ARBA" id="ARBA00022553"/>
    </source>
</evidence>
<keyword evidence="13" id="KW-1185">Reference proteome</keyword>
<dbReference type="Pfam" id="PF07730">
    <property type="entry name" value="HisKA_3"/>
    <property type="match status" value="1"/>
</dbReference>
<comment type="caution">
    <text evidence="12">The sequence shown here is derived from an EMBL/GenBank/DDBJ whole genome shotgun (WGS) entry which is preliminary data.</text>
</comment>
<keyword evidence="8" id="KW-0902">Two-component regulatory system</keyword>
<dbReference type="RefSeq" id="WP_364451619.1">
    <property type="nucleotide sequence ID" value="NZ_JBFARM010000005.1"/>
</dbReference>
<dbReference type="SUPFAM" id="SSF55874">
    <property type="entry name" value="ATPase domain of HSP90 chaperone/DNA topoisomerase II/histidine kinase"/>
    <property type="match status" value="1"/>
</dbReference>
<evidence type="ECO:0000259" key="11">
    <source>
        <dbReference type="Pfam" id="PF07730"/>
    </source>
</evidence>
<feature type="transmembrane region" description="Helical" evidence="10">
    <location>
        <begin position="111"/>
        <end position="127"/>
    </location>
</feature>
<keyword evidence="3" id="KW-0597">Phosphoprotein</keyword>
<dbReference type="GO" id="GO:0016301">
    <property type="term" value="F:kinase activity"/>
    <property type="evidence" value="ECO:0007669"/>
    <property type="project" value="UniProtKB-KW"/>
</dbReference>
<evidence type="ECO:0000256" key="5">
    <source>
        <dbReference type="ARBA" id="ARBA00022741"/>
    </source>
</evidence>
<evidence type="ECO:0000256" key="8">
    <source>
        <dbReference type="ARBA" id="ARBA00023012"/>
    </source>
</evidence>
<dbReference type="PANTHER" id="PTHR24421">
    <property type="entry name" value="NITRATE/NITRITE SENSOR PROTEIN NARX-RELATED"/>
    <property type="match status" value="1"/>
</dbReference>
<evidence type="ECO:0000256" key="9">
    <source>
        <dbReference type="SAM" id="Coils"/>
    </source>
</evidence>
<evidence type="ECO:0000256" key="6">
    <source>
        <dbReference type="ARBA" id="ARBA00022777"/>
    </source>
</evidence>
<evidence type="ECO:0000256" key="10">
    <source>
        <dbReference type="SAM" id="Phobius"/>
    </source>
</evidence>
<dbReference type="InterPro" id="IPR011712">
    <property type="entry name" value="Sig_transdc_His_kin_sub3_dim/P"/>
</dbReference>
<reference evidence="12 13" key="1">
    <citation type="submission" date="2024-06" db="EMBL/GenBank/DDBJ databases">
        <title>The Natural Products Discovery Center: Release of the First 8490 Sequenced Strains for Exploring Actinobacteria Biosynthetic Diversity.</title>
        <authorList>
            <person name="Kalkreuter E."/>
            <person name="Kautsar S.A."/>
            <person name="Yang D."/>
            <person name="Bader C.D."/>
            <person name="Teijaro C.N."/>
            <person name="Fluegel L."/>
            <person name="Davis C.M."/>
            <person name="Simpson J.R."/>
            <person name="Lauterbach L."/>
            <person name="Steele A.D."/>
            <person name="Gui C."/>
            <person name="Meng S."/>
            <person name="Li G."/>
            <person name="Viehrig K."/>
            <person name="Ye F."/>
            <person name="Su P."/>
            <person name="Kiefer A.F."/>
            <person name="Nichols A."/>
            <person name="Cepeda A.J."/>
            <person name="Yan W."/>
            <person name="Fan B."/>
            <person name="Jiang Y."/>
            <person name="Adhikari A."/>
            <person name="Zheng C.-J."/>
            <person name="Schuster L."/>
            <person name="Cowan T.M."/>
            <person name="Smanski M.J."/>
            <person name="Chevrette M.G."/>
            <person name="De Carvalho L.P.S."/>
            <person name="Shen B."/>
        </authorList>
    </citation>
    <scope>NUCLEOTIDE SEQUENCE [LARGE SCALE GENOMIC DNA]</scope>
    <source>
        <strain evidence="12 13">NPDC049574</strain>
    </source>
</reference>
<sequence>MGRHRARPGSPRASPGGRHWGVLPAEYAGPFPPLTYARRTTPGPAATLYGVGMSSRRTDALIAAGALAGIVGGTYANLSWAGPGERPLDPAGLILITVTALSLAWRRAAPLTAGIVAVAAGAVYYAAHYPGVFAAGPALASIYTLASLGRRTQAIWLAAGLALPVYGLMALADQDPSVGDGMTLLSGWLVAMVVIGEVTRSGRAYLRAVEQRAEEAERTREEAALRRAGEERLWIAQELHDSLTHTISVVNVQAAVAMELMDRDPARAREALAAVKDSGHEAMRELRATLGVLRRAGPEREAEAGLDGLPGLVSRAGRAGLRVSYEVTGEPYPVPPGVGRAAYRIAQEALTNVLRHSGAASVAVAVGYDPAGITLRVDDDGEAGTVTPGMGLIGMRERAVAAGGSLTAGPGPAGGFSVRADLPVPAGAAR</sequence>
<organism evidence="12 13">
    <name type="scientific">Nonomuraea bangladeshensis</name>
    <dbReference type="NCBI Taxonomy" id="404385"/>
    <lineage>
        <taxon>Bacteria</taxon>
        <taxon>Bacillati</taxon>
        <taxon>Actinomycetota</taxon>
        <taxon>Actinomycetes</taxon>
        <taxon>Streptosporangiales</taxon>
        <taxon>Streptosporangiaceae</taxon>
        <taxon>Nonomuraea</taxon>
    </lineage>
</organism>
<dbReference type="Gene3D" id="1.20.5.1930">
    <property type="match status" value="1"/>
</dbReference>
<dbReference type="Proteomes" id="UP001552427">
    <property type="component" value="Unassembled WGS sequence"/>
</dbReference>
<proteinExistence type="predicted"/>
<protein>
    <recommendedName>
        <fullName evidence="2">histidine kinase</fullName>
        <ecNumber evidence="2">2.7.13.3</ecNumber>
    </recommendedName>
</protein>
<feature type="transmembrane region" description="Helical" evidence="10">
    <location>
        <begin position="60"/>
        <end position="81"/>
    </location>
</feature>
<dbReference type="InterPro" id="IPR036890">
    <property type="entry name" value="HATPase_C_sf"/>
</dbReference>
<dbReference type="EC" id="2.7.13.3" evidence="2"/>
<evidence type="ECO:0000256" key="1">
    <source>
        <dbReference type="ARBA" id="ARBA00000085"/>
    </source>
</evidence>
<dbReference type="Gene3D" id="3.30.565.10">
    <property type="entry name" value="Histidine kinase-like ATPase, C-terminal domain"/>
    <property type="match status" value="1"/>
</dbReference>
<keyword evidence="5" id="KW-0547">Nucleotide-binding</keyword>
<keyword evidence="4" id="KW-0808">Transferase</keyword>
<evidence type="ECO:0000313" key="12">
    <source>
        <dbReference type="EMBL" id="MEV4287748.1"/>
    </source>
</evidence>
<comment type="catalytic activity">
    <reaction evidence="1">
        <text>ATP + protein L-histidine = ADP + protein N-phospho-L-histidine.</text>
        <dbReference type="EC" id="2.7.13.3"/>
    </reaction>
</comment>
<evidence type="ECO:0000313" key="13">
    <source>
        <dbReference type="Proteomes" id="UP001552427"/>
    </source>
</evidence>
<keyword evidence="10" id="KW-1133">Transmembrane helix</keyword>
<keyword evidence="6 12" id="KW-0418">Kinase</keyword>
<keyword evidence="10" id="KW-0812">Transmembrane</keyword>
<name>A0ABV3H5E1_9ACTN</name>